<gene>
    <name evidence="2" type="ORF">DWV06_09475</name>
</gene>
<keyword evidence="1" id="KW-0812">Transmembrane</keyword>
<keyword evidence="1" id="KW-1133">Transmembrane helix</keyword>
<evidence type="ECO:0000313" key="2">
    <source>
        <dbReference type="EMBL" id="RDU23427.1"/>
    </source>
</evidence>
<evidence type="ECO:0000256" key="1">
    <source>
        <dbReference type="SAM" id="Phobius"/>
    </source>
</evidence>
<dbReference type="RefSeq" id="WP_115481944.1">
    <property type="nucleotide sequence ID" value="NZ_QRCT01000026.1"/>
</dbReference>
<sequence length="365" mass="41334">MSFFEEPNLAKTMEETDKKCPSCGGVMDFDPATGGLSCPYCGHKESIPVEEEIPSKAEELDYESAESTENCNWGVETKTVICKACGAETIYDSLQIAAVCPFCGSNQVMEANDKNTLAPGGVVPFQITDKEASELFKKWIKRKWFCPKLAKESAKPKAFNGVYFPYWTFDTNTYADYTAEYGKNRTVKVKDGETRIVTDWYHTSGSYSTRINDELVHASTTHDQFMLLGLEPFDTENNKAYKPEYIAGFTSERYTIGLKEAWEIAKCSINNKLRNDISSQIRSEHFADQVRDIQMTAIYQDITYKYLLLPVWISNYKYNDKVYQFMVNGQTGKVSGKSPISKGRVAVAILIGIILAIIFYFFYQS</sequence>
<dbReference type="PANTHER" id="PTHR37826:SF3">
    <property type="entry name" value="J DOMAIN-CONTAINING PROTEIN"/>
    <property type="match status" value="1"/>
</dbReference>
<dbReference type="EMBL" id="QRCT01000026">
    <property type="protein sequence ID" value="RDU23427.1"/>
    <property type="molecule type" value="Genomic_DNA"/>
</dbReference>
<name>A0A371AV34_9FIRM</name>
<proteinExistence type="predicted"/>
<dbReference type="PANTHER" id="PTHR37826">
    <property type="entry name" value="FLOTILLIN BAND_7_5 DOMAIN PROTEIN"/>
    <property type="match status" value="1"/>
</dbReference>
<evidence type="ECO:0008006" key="4">
    <source>
        <dbReference type="Google" id="ProtNLM"/>
    </source>
</evidence>
<keyword evidence="3" id="KW-1185">Reference proteome</keyword>
<accession>A0A371AV34</accession>
<dbReference type="AlphaFoldDB" id="A0A371AV34"/>
<keyword evidence="1" id="KW-0472">Membrane</keyword>
<dbReference type="OrthoDB" id="3182597at2"/>
<comment type="caution">
    <text evidence="2">The sequence shown here is derived from an EMBL/GenBank/DDBJ whole genome shotgun (WGS) entry which is preliminary data.</text>
</comment>
<dbReference type="Gene3D" id="2.20.28.30">
    <property type="entry name" value="RNA polymerase ii, chain L"/>
    <property type="match status" value="1"/>
</dbReference>
<evidence type="ECO:0000313" key="3">
    <source>
        <dbReference type="Proteomes" id="UP000255036"/>
    </source>
</evidence>
<protein>
    <recommendedName>
        <fullName evidence="4">TFIIB-type zinc ribbon-containing protein</fullName>
    </recommendedName>
</protein>
<reference evidence="2 3" key="1">
    <citation type="submission" date="2018-07" db="EMBL/GenBank/DDBJ databases">
        <title>Anaerosacharophilus polymeroproducens gen. nov. sp. nov., an anaerobic bacterium isolated from salt field.</title>
        <authorList>
            <person name="Kim W."/>
            <person name="Yang S.-H."/>
            <person name="Oh J."/>
            <person name="Lee J.-H."/>
            <person name="Kwon K.K."/>
        </authorList>
    </citation>
    <scope>NUCLEOTIDE SEQUENCE [LARGE SCALE GENOMIC DNA]</scope>
    <source>
        <strain evidence="2 3">MCWD5</strain>
    </source>
</reference>
<organism evidence="2 3">
    <name type="scientific">Anaerosacchariphilus polymeriproducens</name>
    <dbReference type="NCBI Taxonomy" id="1812858"/>
    <lineage>
        <taxon>Bacteria</taxon>
        <taxon>Bacillati</taxon>
        <taxon>Bacillota</taxon>
        <taxon>Clostridia</taxon>
        <taxon>Lachnospirales</taxon>
        <taxon>Lachnospiraceae</taxon>
        <taxon>Anaerosacchariphilus</taxon>
    </lineage>
</organism>
<feature type="transmembrane region" description="Helical" evidence="1">
    <location>
        <begin position="345"/>
        <end position="363"/>
    </location>
</feature>
<dbReference type="Proteomes" id="UP000255036">
    <property type="component" value="Unassembled WGS sequence"/>
</dbReference>